<evidence type="ECO:0000256" key="3">
    <source>
        <dbReference type="ARBA" id="ARBA00014615"/>
    </source>
</evidence>
<keyword evidence="7 8" id="KW-0482">Metalloprotease</keyword>
<accession>A0A8I2Z0P0</accession>
<dbReference type="Proteomes" id="UP000683000">
    <property type="component" value="Unassembled WGS sequence"/>
</dbReference>
<comment type="caution">
    <text evidence="9">The sequence shown here is derived from an EMBL/GenBank/DDBJ whole genome shotgun (WGS) entry which is preliminary data.</text>
</comment>
<comment type="function">
    <text evidence="8">Has a dual role in the assembly of mitochondrial ATPase.</text>
</comment>
<protein>
    <recommendedName>
        <fullName evidence="3 8">Mitochondrial inner membrane protease ATP23</fullName>
        <ecNumber evidence="8">3.4.24.-</ecNumber>
    </recommendedName>
</protein>
<gene>
    <name evidence="9" type="ORF">JVT61DRAFT_4896</name>
</gene>
<keyword evidence="8" id="KW-0496">Mitochondrion</keyword>
<evidence type="ECO:0000256" key="6">
    <source>
        <dbReference type="ARBA" id="ARBA00022801"/>
    </source>
</evidence>
<dbReference type="Pfam" id="PF09768">
    <property type="entry name" value="Peptidase_M76"/>
    <property type="match status" value="1"/>
</dbReference>
<dbReference type="GO" id="GO:0004222">
    <property type="term" value="F:metalloendopeptidase activity"/>
    <property type="evidence" value="ECO:0007669"/>
    <property type="project" value="InterPro"/>
</dbReference>
<evidence type="ECO:0000313" key="10">
    <source>
        <dbReference type="Proteomes" id="UP000683000"/>
    </source>
</evidence>
<keyword evidence="10" id="KW-1185">Reference proteome</keyword>
<dbReference type="AlphaFoldDB" id="A0A8I2Z0P0"/>
<dbReference type="OrthoDB" id="285308at2759"/>
<dbReference type="EMBL" id="JAGFBS010000002">
    <property type="protein sequence ID" value="KAG6380537.1"/>
    <property type="molecule type" value="Genomic_DNA"/>
</dbReference>
<dbReference type="GO" id="GO:0034982">
    <property type="term" value="P:mitochondrial protein processing"/>
    <property type="evidence" value="ECO:0007669"/>
    <property type="project" value="TreeGrafter"/>
</dbReference>
<reference evidence="9" key="1">
    <citation type="submission" date="2021-03" db="EMBL/GenBank/DDBJ databases">
        <title>Evolutionary innovations through gain and loss of genes in the ectomycorrhizal Boletales.</title>
        <authorList>
            <person name="Wu G."/>
            <person name="Miyauchi S."/>
            <person name="Morin E."/>
            <person name="Yang Z.-L."/>
            <person name="Xu J."/>
            <person name="Martin F.M."/>
        </authorList>
    </citation>
    <scope>NUCLEOTIDE SEQUENCE</scope>
    <source>
        <strain evidence="9">BR01</strain>
    </source>
</reference>
<dbReference type="InterPro" id="IPR019165">
    <property type="entry name" value="Peptidase_M76_ATP23"/>
</dbReference>
<evidence type="ECO:0000256" key="1">
    <source>
        <dbReference type="ARBA" id="ARBA00004137"/>
    </source>
</evidence>
<comment type="similarity">
    <text evidence="2 8">Belongs to the peptidase M76 family.</text>
</comment>
<dbReference type="GO" id="GO:0046872">
    <property type="term" value="F:metal ion binding"/>
    <property type="evidence" value="ECO:0007669"/>
    <property type="project" value="UniProtKB-KW"/>
</dbReference>
<evidence type="ECO:0000256" key="7">
    <source>
        <dbReference type="ARBA" id="ARBA00023049"/>
    </source>
</evidence>
<keyword evidence="4 8" id="KW-0645">Protease</keyword>
<evidence type="ECO:0000256" key="8">
    <source>
        <dbReference type="RuleBase" id="RU364057"/>
    </source>
</evidence>
<name>A0A8I2Z0P0_9AGAM</name>
<dbReference type="PANTHER" id="PTHR21711">
    <property type="entry name" value="MITOCHONDRIAL INNER MEMBRANE PROTEASE"/>
    <property type="match status" value="1"/>
</dbReference>
<evidence type="ECO:0000256" key="5">
    <source>
        <dbReference type="ARBA" id="ARBA00022723"/>
    </source>
</evidence>
<evidence type="ECO:0000256" key="4">
    <source>
        <dbReference type="ARBA" id="ARBA00022670"/>
    </source>
</evidence>
<keyword evidence="6 8" id="KW-0378">Hydrolase</keyword>
<dbReference type="PANTHER" id="PTHR21711:SF0">
    <property type="entry name" value="MITOCHONDRIAL INNER MEMBRANE PROTEASE ATP23 HOMOLOG"/>
    <property type="match status" value="1"/>
</dbReference>
<keyword evidence="8" id="KW-0999">Mitochondrion inner membrane</keyword>
<keyword evidence="8" id="KW-0472">Membrane</keyword>
<dbReference type="GO" id="GO:0005743">
    <property type="term" value="C:mitochondrial inner membrane"/>
    <property type="evidence" value="ECO:0007669"/>
    <property type="project" value="UniProtKB-SubCell"/>
</dbReference>
<sequence>MERTSSSSSTSADSGNSTAFQRWLKKAAVLTGVGITPEERQRGYEDQEHVRCEKWKTELMNYSPSVVFMLKHLRLSGCTAPPGNIICAPCDLTRSGGFHPAGGIVLCQNHLSSKRQMEDTLTHELVHMYDHCKFNVDWHNLRHHACSEVSPRTFFFYNSCSSLTRVCATKIRANSLSGDCRYMRELGRGHVSFTKQHQVASPMLAISVFDTSFFYLLIRNSVHRRVSVGGQYCQFARTRAVQTKRRRHVR</sequence>
<organism evidence="9 10">
    <name type="scientific">Boletus reticuloceps</name>
    <dbReference type="NCBI Taxonomy" id="495285"/>
    <lineage>
        <taxon>Eukaryota</taxon>
        <taxon>Fungi</taxon>
        <taxon>Dikarya</taxon>
        <taxon>Basidiomycota</taxon>
        <taxon>Agaricomycotina</taxon>
        <taxon>Agaricomycetes</taxon>
        <taxon>Agaricomycetidae</taxon>
        <taxon>Boletales</taxon>
        <taxon>Boletineae</taxon>
        <taxon>Boletaceae</taxon>
        <taxon>Boletoideae</taxon>
        <taxon>Boletus</taxon>
    </lineage>
</organism>
<dbReference type="GO" id="GO:0033615">
    <property type="term" value="P:mitochondrial proton-transporting ATP synthase complex assembly"/>
    <property type="evidence" value="ECO:0007669"/>
    <property type="project" value="TreeGrafter"/>
</dbReference>
<proteinExistence type="inferred from homology"/>
<comment type="subcellular location">
    <subcellularLocation>
        <location evidence="1 8">Mitochondrion inner membrane</location>
        <topology evidence="1 8">Peripheral membrane protein</topology>
        <orientation evidence="1 8">Intermembrane side</orientation>
    </subcellularLocation>
</comment>
<dbReference type="EC" id="3.4.24.-" evidence="8"/>
<evidence type="ECO:0000313" key="9">
    <source>
        <dbReference type="EMBL" id="KAG6380537.1"/>
    </source>
</evidence>
<keyword evidence="5 8" id="KW-0479">Metal-binding</keyword>
<evidence type="ECO:0000256" key="2">
    <source>
        <dbReference type="ARBA" id="ARBA00009915"/>
    </source>
</evidence>